<feature type="region of interest" description="Disordered" evidence="1">
    <location>
        <begin position="142"/>
        <end position="210"/>
    </location>
</feature>
<reference evidence="3" key="1">
    <citation type="submission" date="2022-11" db="UniProtKB">
        <authorList>
            <consortium name="WormBaseParasite"/>
        </authorList>
    </citation>
    <scope>IDENTIFICATION</scope>
</reference>
<proteinExistence type="predicted"/>
<dbReference type="WBParaSite" id="jg17913">
    <property type="protein sequence ID" value="jg17913"/>
    <property type="gene ID" value="jg17913"/>
</dbReference>
<keyword evidence="2" id="KW-1185">Reference proteome</keyword>
<evidence type="ECO:0000313" key="2">
    <source>
        <dbReference type="Proteomes" id="UP000887574"/>
    </source>
</evidence>
<sequence>MEPDDDVSPDQQLQFDSSLPQQYSEAQLLAMLTNNPKYSDVDAKKFSEDLNDMEKWCEPAPRDPSMVIEEYNQKVHGKGPMPLGKPLEEEWLTQVVWIVVQRKQKLGVSSCAKKKSSKMSWRSFSEVALEKGETQVSRFKVSLSEEEDVSKADRRGSSPITLLHQEGEKKDSKEKLVTGQNMVDTNDIQPVKWHSKKATEVRKDDLTEKK</sequence>
<feature type="compositionally biased region" description="Polar residues" evidence="1">
    <location>
        <begin position="178"/>
        <end position="188"/>
    </location>
</feature>
<feature type="compositionally biased region" description="Basic and acidic residues" evidence="1">
    <location>
        <begin position="197"/>
        <end position="210"/>
    </location>
</feature>
<name>A0A915DBK4_9BILA</name>
<accession>A0A915DBK4</accession>
<organism evidence="2 3">
    <name type="scientific">Ditylenchus dipsaci</name>
    <dbReference type="NCBI Taxonomy" id="166011"/>
    <lineage>
        <taxon>Eukaryota</taxon>
        <taxon>Metazoa</taxon>
        <taxon>Ecdysozoa</taxon>
        <taxon>Nematoda</taxon>
        <taxon>Chromadorea</taxon>
        <taxon>Rhabditida</taxon>
        <taxon>Tylenchina</taxon>
        <taxon>Tylenchomorpha</taxon>
        <taxon>Sphaerularioidea</taxon>
        <taxon>Anguinidae</taxon>
        <taxon>Anguininae</taxon>
        <taxon>Ditylenchus</taxon>
    </lineage>
</organism>
<dbReference type="AlphaFoldDB" id="A0A915DBK4"/>
<evidence type="ECO:0000256" key="1">
    <source>
        <dbReference type="SAM" id="MobiDB-lite"/>
    </source>
</evidence>
<feature type="compositionally biased region" description="Basic and acidic residues" evidence="1">
    <location>
        <begin position="165"/>
        <end position="176"/>
    </location>
</feature>
<protein>
    <submittedName>
        <fullName evidence="3">Uncharacterized protein</fullName>
    </submittedName>
</protein>
<dbReference type="Proteomes" id="UP000887574">
    <property type="component" value="Unplaced"/>
</dbReference>
<evidence type="ECO:0000313" key="3">
    <source>
        <dbReference type="WBParaSite" id="jg17913"/>
    </source>
</evidence>